<dbReference type="InterPro" id="IPR003614">
    <property type="entry name" value="Knottins"/>
</dbReference>
<sequence>MIKVVAAKCTPMNEIYIGPCFSDLVCVQICTTEGFDDGKCLKLQLRCKCYKGCMKSIGMGAPQAQVNMKKYLPLS</sequence>
<evidence type="ECO:0000256" key="2">
    <source>
        <dbReference type="ARBA" id="ARBA00022577"/>
    </source>
</evidence>
<evidence type="ECO:0000313" key="5">
    <source>
        <dbReference type="Proteomes" id="UP000447434"/>
    </source>
</evidence>
<protein>
    <submittedName>
        <fullName evidence="4">Putative knottin, scorpion toxin</fullName>
    </submittedName>
</protein>
<dbReference type="CDD" id="cd00107">
    <property type="entry name" value="Knot1"/>
    <property type="match status" value="1"/>
</dbReference>
<evidence type="ECO:0000256" key="1">
    <source>
        <dbReference type="ARBA" id="ARBA00022529"/>
    </source>
</evidence>
<accession>A0A6A4N811</accession>
<dbReference type="SUPFAM" id="SSF57095">
    <property type="entry name" value="Scorpion toxin-like"/>
    <property type="match status" value="1"/>
</dbReference>
<keyword evidence="1" id="KW-0929">Antimicrobial</keyword>
<dbReference type="Pfam" id="PF00304">
    <property type="entry name" value="Gamma-thionin"/>
    <property type="match status" value="1"/>
</dbReference>
<evidence type="ECO:0000259" key="3">
    <source>
        <dbReference type="Pfam" id="PF00304"/>
    </source>
</evidence>
<evidence type="ECO:0000313" key="4">
    <source>
        <dbReference type="EMBL" id="KAE9585011.1"/>
    </source>
</evidence>
<dbReference type="GO" id="GO:0031640">
    <property type="term" value="P:killing of cells of another organism"/>
    <property type="evidence" value="ECO:0007669"/>
    <property type="project" value="UniProtKB-KW"/>
</dbReference>
<dbReference type="AlphaFoldDB" id="A0A6A4N811"/>
<dbReference type="Gene3D" id="3.30.30.10">
    <property type="entry name" value="Knottin, scorpion toxin-like"/>
    <property type="match status" value="1"/>
</dbReference>
<feature type="domain" description="Knottins-like" evidence="3">
    <location>
        <begin position="14"/>
        <end position="53"/>
    </location>
</feature>
<keyword evidence="2" id="KW-0295">Fungicide</keyword>
<proteinExistence type="predicted"/>
<name>A0A6A4N811_LUPAL</name>
<reference evidence="5" key="1">
    <citation type="journal article" date="2020" name="Nat. Commun.">
        <title>Genome sequence of the cluster root forming white lupin.</title>
        <authorList>
            <person name="Hufnagel B."/>
            <person name="Marques A."/>
            <person name="Soriano A."/>
            <person name="Marques L."/>
            <person name="Divol F."/>
            <person name="Doumas P."/>
            <person name="Sallet E."/>
            <person name="Mancinotti D."/>
            <person name="Carrere S."/>
            <person name="Marande W."/>
            <person name="Arribat S."/>
            <person name="Keller J."/>
            <person name="Huneau C."/>
            <person name="Blein T."/>
            <person name="Aime D."/>
            <person name="Laguerre M."/>
            <person name="Taylor J."/>
            <person name="Schubert V."/>
            <person name="Nelson M."/>
            <person name="Geu-Flores F."/>
            <person name="Crespi M."/>
            <person name="Gallardo-Guerrero K."/>
            <person name="Delaux P.-M."/>
            <person name="Salse J."/>
            <person name="Berges H."/>
            <person name="Guyot R."/>
            <person name="Gouzy J."/>
            <person name="Peret B."/>
        </authorList>
    </citation>
    <scope>NUCLEOTIDE SEQUENCE [LARGE SCALE GENOMIC DNA]</scope>
    <source>
        <strain evidence="5">cv. Amiga</strain>
    </source>
</reference>
<keyword evidence="5" id="KW-1185">Reference proteome</keyword>
<gene>
    <name evidence="4" type="ORF">Lalb_Chr25g0284491</name>
</gene>
<dbReference type="OrthoDB" id="683455at2759"/>
<dbReference type="EMBL" id="WOCE01000025">
    <property type="protein sequence ID" value="KAE9585011.1"/>
    <property type="molecule type" value="Genomic_DNA"/>
</dbReference>
<dbReference type="GO" id="GO:0050832">
    <property type="term" value="P:defense response to fungus"/>
    <property type="evidence" value="ECO:0007669"/>
    <property type="project" value="UniProtKB-KW"/>
</dbReference>
<organism evidence="4 5">
    <name type="scientific">Lupinus albus</name>
    <name type="common">White lupine</name>
    <name type="synonym">Lupinus termis</name>
    <dbReference type="NCBI Taxonomy" id="3870"/>
    <lineage>
        <taxon>Eukaryota</taxon>
        <taxon>Viridiplantae</taxon>
        <taxon>Streptophyta</taxon>
        <taxon>Embryophyta</taxon>
        <taxon>Tracheophyta</taxon>
        <taxon>Spermatophyta</taxon>
        <taxon>Magnoliopsida</taxon>
        <taxon>eudicotyledons</taxon>
        <taxon>Gunneridae</taxon>
        <taxon>Pentapetalae</taxon>
        <taxon>rosids</taxon>
        <taxon>fabids</taxon>
        <taxon>Fabales</taxon>
        <taxon>Fabaceae</taxon>
        <taxon>Papilionoideae</taxon>
        <taxon>50 kb inversion clade</taxon>
        <taxon>genistoids sensu lato</taxon>
        <taxon>core genistoids</taxon>
        <taxon>Genisteae</taxon>
        <taxon>Lupinus</taxon>
    </lineage>
</organism>
<dbReference type="Proteomes" id="UP000447434">
    <property type="component" value="Chromosome 25"/>
</dbReference>
<comment type="caution">
    <text evidence="4">The sequence shown here is derived from an EMBL/GenBank/DDBJ whole genome shotgun (WGS) entry which is preliminary data.</text>
</comment>
<dbReference type="InterPro" id="IPR036574">
    <property type="entry name" value="Scorpion_toxin-like_sf"/>
</dbReference>